<evidence type="ECO:0000256" key="5">
    <source>
        <dbReference type="ARBA" id="ARBA00022989"/>
    </source>
</evidence>
<feature type="transmembrane region" description="Helical" evidence="7">
    <location>
        <begin position="82"/>
        <end position="101"/>
    </location>
</feature>
<dbReference type="AlphaFoldDB" id="A0ABD1MK83"/>
<evidence type="ECO:0000256" key="4">
    <source>
        <dbReference type="ARBA" id="ARBA00022982"/>
    </source>
</evidence>
<keyword evidence="6 7" id="KW-0472">Membrane</keyword>
<proteinExistence type="predicted"/>
<evidence type="ECO:0000313" key="9">
    <source>
        <dbReference type="EMBL" id="KAL2336203.1"/>
    </source>
</evidence>
<evidence type="ECO:0000256" key="6">
    <source>
        <dbReference type="ARBA" id="ARBA00023136"/>
    </source>
</evidence>
<dbReference type="SMART" id="SM00665">
    <property type="entry name" value="B561"/>
    <property type="match status" value="1"/>
</dbReference>
<sequence>MGYAGRGSDIDIQFVGFTFGLGTAVLGLQLYSKMHAHLPAHTGVGIFALVLSILQILAIFLRPKKDSKIRKIWNWYHSWFGRLALVFAAINIVLGMQAAGAGSDWKIGFKFVYGHII</sequence>
<keyword evidence="3 7" id="KW-0812">Transmembrane</keyword>
<name>A0ABD1MK83_9FABA</name>
<dbReference type="EMBL" id="JBGMDY010000004">
    <property type="protein sequence ID" value="KAL2336203.1"/>
    <property type="molecule type" value="Genomic_DNA"/>
</dbReference>
<dbReference type="CDD" id="cd08760">
    <property type="entry name" value="Cyt_b561_FRRS1_like"/>
    <property type="match status" value="1"/>
</dbReference>
<evidence type="ECO:0000256" key="7">
    <source>
        <dbReference type="SAM" id="Phobius"/>
    </source>
</evidence>
<evidence type="ECO:0000256" key="1">
    <source>
        <dbReference type="ARBA" id="ARBA00004370"/>
    </source>
</evidence>
<keyword evidence="10" id="KW-1185">Reference proteome</keyword>
<keyword evidence="4" id="KW-0249">Electron transport</keyword>
<dbReference type="PROSITE" id="PS50939">
    <property type="entry name" value="CYTOCHROME_B561"/>
    <property type="match status" value="1"/>
</dbReference>
<comment type="caution">
    <text evidence="9">The sequence shown here is derived from an EMBL/GenBank/DDBJ whole genome shotgun (WGS) entry which is preliminary data.</text>
</comment>
<keyword evidence="2" id="KW-0813">Transport</keyword>
<evidence type="ECO:0000259" key="8">
    <source>
        <dbReference type="PROSITE" id="PS50939"/>
    </source>
</evidence>
<protein>
    <recommendedName>
        <fullName evidence="8">Cytochrome b561 domain-containing protein</fullName>
    </recommendedName>
</protein>
<evidence type="ECO:0000313" key="10">
    <source>
        <dbReference type="Proteomes" id="UP001603857"/>
    </source>
</evidence>
<dbReference type="InterPro" id="IPR006593">
    <property type="entry name" value="Cyt_b561/ferric_Rdtase_TM"/>
</dbReference>
<comment type="subcellular location">
    <subcellularLocation>
        <location evidence="1">Membrane</location>
    </subcellularLocation>
</comment>
<dbReference type="PANTHER" id="PTHR23130">
    <property type="entry name" value="CYTOCHROME B561 AND DOMON DOMAIN-CONTAINING PROTEIN"/>
    <property type="match status" value="1"/>
</dbReference>
<dbReference type="Pfam" id="PF03188">
    <property type="entry name" value="Cytochrom_B561"/>
    <property type="match status" value="1"/>
</dbReference>
<feature type="domain" description="Cytochrome b561" evidence="8">
    <location>
        <begin position="1"/>
        <end position="117"/>
    </location>
</feature>
<dbReference type="Gene3D" id="1.20.120.1770">
    <property type="match status" value="1"/>
</dbReference>
<dbReference type="PANTHER" id="PTHR23130:SF115">
    <property type="entry name" value="OS01G0680900 PROTEIN"/>
    <property type="match status" value="1"/>
</dbReference>
<evidence type="ECO:0000256" key="3">
    <source>
        <dbReference type="ARBA" id="ARBA00022692"/>
    </source>
</evidence>
<organism evidence="9 10">
    <name type="scientific">Flemingia macrophylla</name>
    <dbReference type="NCBI Taxonomy" id="520843"/>
    <lineage>
        <taxon>Eukaryota</taxon>
        <taxon>Viridiplantae</taxon>
        <taxon>Streptophyta</taxon>
        <taxon>Embryophyta</taxon>
        <taxon>Tracheophyta</taxon>
        <taxon>Spermatophyta</taxon>
        <taxon>Magnoliopsida</taxon>
        <taxon>eudicotyledons</taxon>
        <taxon>Gunneridae</taxon>
        <taxon>Pentapetalae</taxon>
        <taxon>rosids</taxon>
        <taxon>fabids</taxon>
        <taxon>Fabales</taxon>
        <taxon>Fabaceae</taxon>
        <taxon>Papilionoideae</taxon>
        <taxon>50 kb inversion clade</taxon>
        <taxon>NPAAA clade</taxon>
        <taxon>indigoferoid/millettioid clade</taxon>
        <taxon>Phaseoleae</taxon>
        <taxon>Flemingia</taxon>
    </lineage>
</organism>
<reference evidence="9 10" key="1">
    <citation type="submission" date="2024-08" db="EMBL/GenBank/DDBJ databases">
        <title>Insights into the chromosomal genome structure of Flemingia macrophylla.</title>
        <authorList>
            <person name="Ding Y."/>
            <person name="Zhao Y."/>
            <person name="Bi W."/>
            <person name="Wu M."/>
            <person name="Zhao G."/>
            <person name="Gong Y."/>
            <person name="Li W."/>
            <person name="Zhang P."/>
        </authorList>
    </citation>
    <scope>NUCLEOTIDE SEQUENCE [LARGE SCALE GENOMIC DNA]</scope>
    <source>
        <strain evidence="9">DYQJB</strain>
        <tissue evidence="9">Leaf</tissue>
    </source>
</reference>
<gene>
    <name evidence="9" type="ORF">Fmac_010649</name>
</gene>
<feature type="transmembrane region" description="Helical" evidence="7">
    <location>
        <begin position="43"/>
        <end position="61"/>
    </location>
</feature>
<accession>A0ABD1MK83</accession>
<dbReference type="GO" id="GO:0016020">
    <property type="term" value="C:membrane"/>
    <property type="evidence" value="ECO:0007669"/>
    <property type="project" value="UniProtKB-SubCell"/>
</dbReference>
<evidence type="ECO:0000256" key="2">
    <source>
        <dbReference type="ARBA" id="ARBA00022448"/>
    </source>
</evidence>
<dbReference type="Proteomes" id="UP001603857">
    <property type="component" value="Unassembled WGS sequence"/>
</dbReference>
<keyword evidence="5 7" id="KW-1133">Transmembrane helix</keyword>
<feature type="transmembrane region" description="Helical" evidence="7">
    <location>
        <begin position="12"/>
        <end position="31"/>
    </location>
</feature>